<organism evidence="1 2">
    <name type="scientific">Rhizophagus clarus</name>
    <dbReference type="NCBI Taxonomy" id="94130"/>
    <lineage>
        <taxon>Eukaryota</taxon>
        <taxon>Fungi</taxon>
        <taxon>Fungi incertae sedis</taxon>
        <taxon>Mucoromycota</taxon>
        <taxon>Glomeromycotina</taxon>
        <taxon>Glomeromycetes</taxon>
        <taxon>Glomerales</taxon>
        <taxon>Glomeraceae</taxon>
        <taxon>Rhizophagus</taxon>
    </lineage>
</organism>
<comment type="caution">
    <text evidence="1">The sequence shown here is derived from an EMBL/GenBank/DDBJ whole genome shotgun (WGS) entry which is preliminary data.</text>
</comment>
<reference evidence="1 2" key="1">
    <citation type="submission" date="2017-11" db="EMBL/GenBank/DDBJ databases">
        <title>The genome of Rhizophagus clarus HR1 reveals common genetic basis of auxotrophy among arbuscular mycorrhizal fungi.</title>
        <authorList>
            <person name="Kobayashi Y."/>
        </authorList>
    </citation>
    <scope>NUCLEOTIDE SEQUENCE [LARGE SCALE GENOMIC DNA]</scope>
    <source>
        <strain evidence="1 2">HR1</strain>
    </source>
</reference>
<dbReference type="Proteomes" id="UP000247702">
    <property type="component" value="Unassembled WGS sequence"/>
</dbReference>
<proteinExistence type="predicted"/>
<evidence type="ECO:0008006" key="3">
    <source>
        <dbReference type="Google" id="ProtNLM"/>
    </source>
</evidence>
<dbReference type="AlphaFoldDB" id="A0A2Z6QDG2"/>
<dbReference type="STRING" id="94130.A0A2Z6QDG2"/>
<dbReference type="InterPro" id="IPR021109">
    <property type="entry name" value="Peptidase_aspartic_dom_sf"/>
</dbReference>
<name>A0A2Z6QDG2_9GLOM</name>
<dbReference type="EMBL" id="BEXD01000047">
    <property type="protein sequence ID" value="GBB83729.1"/>
    <property type="molecule type" value="Genomic_DNA"/>
</dbReference>
<evidence type="ECO:0000313" key="2">
    <source>
        <dbReference type="Proteomes" id="UP000247702"/>
    </source>
</evidence>
<evidence type="ECO:0000313" key="1">
    <source>
        <dbReference type="EMBL" id="GBB83729.1"/>
    </source>
</evidence>
<protein>
    <recommendedName>
        <fullName evidence="3">Peptidase A2 domain-containing protein</fullName>
    </recommendedName>
</protein>
<keyword evidence="2" id="KW-1185">Reference proteome</keyword>
<accession>A0A2Z6QDG2</accession>
<sequence>MIDSRSDSSIVSENVTKHLELKIDRKKIHRLNGVANKSHSLSTIDSVPITIEDGKNSETILDKFSVVPTKYDNNGKELFLFILSTQWQY</sequence>
<gene>
    <name evidence="1" type="ORF">RclHR1_01040034</name>
</gene>
<dbReference type="Gene3D" id="2.40.70.10">
    <property type="entry name" value="Acid Proteases"/>
    <property type="match status" value="1"/>
</dbReference>